<protein>
    <recommendedName>
        <fullName evidence="7">FAD-binding PCMH-type domain-containing protein</fullName>
    </recommendedName>
</protein>
<reference evidence="8" key="1">
    <citation type="submission" date="2022-10" db="EMBL/GenBank/DDBJ databases">
        <title>Tapping the CABI collections for fungal endophytes: first genome assemblies for Collariella, Neodidymelliopsis, Ascochyta clinopodiicola, Didymella pomorum, Didymosphaeria variabile, Neocosmospora piperis and Neocucurbitaria cava.</title>
        <authorList>
            <person name="Hill R."/>
        </authorList>
    </citation>
    <scope>NUCLEOTIDE SEQUENCE</scope>
    <source>
        <strain evidence="8">IMI 355082</strain>
    </source>
</reference>
<organism evidence="8 9">
    <name type="scientific">Gnomoniopsis smithogilvyi</name>
    <dbReference type="NCBI Taxonomy" id="1191159"/>
    <lineage>
        <taxon>Eukaryota</taxon>
        <taxon>Fungi</taxon>
        <taxon>Dikarya</taxon>
        <taxon>Ascomycota</taxon>
        <taxon>Pezizomycotina</taxon>
        <taxon>Sordariomycetes</taxon>
        <taxon>Sordariomycetidae</taxon>
        <taxon>Diaporthales</taxon>
        <taxon>Gnomoniaceae</taxon>
        <taxon>Gnomoniopsis</taxon>
    </lineage>
</organism>
<feature type="domain" description="FAD-binding PCMH-type" evidence="7">
    <location>
        <begin position="117"/>
        <end position="296"/>
    </location>
</feature>
<evidence type="ECO:0000256" key="5">
    <source>
        <dbReference type="ARBA" id="ARBA00023002"/>
    </source>
</evidence>
<evidence type="ECO:0000313" key="8">
    <source>
        <dbReference type="EMBL" id="KAJ4392133.1"/>
    </source>
</evidence>
<dbReference type="InterPro" id="IPR016169">
    <property type="entry name" value="FAD-bd_PCMH_sub2"/>
</dbReference>
<dbReference type="InterPro" id="IPR012951">
    <property type="entry name" value="BBE"/>
</dbReference>
<gene>
    <name evidence="8" type="ORF">N0V93_005756</name>
</gene>
<keyword evidence="9" id="KW-1185">Reference proteome</keyword>
<proteinExistence type="inferred from homology"/>
<comment type="similarity">
    <text evidence="2">Belongs to the oxygen-dependent FAD-linked oxidoreductase family.</text>
</comment>
<evidence type="ECO:0000256" key="3">
    <source>
        <dbReference type="ARBA" id="ARBA00022630"/>
    </source>
</evidence>
<dbReference type="Proteomes" id="UP001140453">
    <property type="component" value="Unassembled WGS sequence"/>
</dbReference>
<keyword evidence="5" id="KW-0560">Oxidoreductase</keyword>
<keyword evidence="6" id="KW-0732">Signal</keyword>
<comment type="cofactor">
    <cofactor evidence="1">
        <name>FAD</name>
        <dbReference type="ChEBI" id="CHEBI:57692"/>
    </cofactor>
</comment>
<evidence type="ECO:0000256" key="4">
    <source>
        <dbReference type="ARBA" id="ARBA00022827"/>
    </source>
</evidence>
<evidence type="ECO:0000313" key="9">
    <source>
        <dbReference type="Proteomes" id="UP001140453"/>
    </source>
</evidence>
<dbReference type="GO" id="GO:0071949">
    <property type="term" value="F:FAD binding"/>
    <property type="evidence" value="ECO:0007669"/>
    <property type="project" value="InterPro"/>
</dbReference>
<dbReference type="InterPro" id="IPR050416">
    <property type="entry name" value="FAD-linked_Oxidoreductase"/>
</dbReference>
<feature type="chain" id="PRO_5040932168" description="FAD-binding PCMH-type domain-containing protein" evidence="6">
    <location>
        <begin position="22"/>
        <end position="572"/>
    </location>
</feature>
<dbReference type="PANTHER" id="PTHR42973:SF39">
    <property type="entry name" value="FAD-BINDING PCMH-TYPE DOMAIN-CONTAINING PROTEIN"/>
    <property type="match status" value="1"/>
</dbReference>
<dbReference type="Gene3D" id="3.30.465.10">
    <property type="match status" value="2"/>
</dbReference>
<dbReference type="Pfam" id="PF01565">
    <property type="entry name" value="FAD_binding_4"/>
    <property type="match status" value="1"/>
</dbReference>
<accession>A0A9W9CXF5</accession>
<dbReference type="InterPro" id="IPR036318">
    <property type="entry name" value="FAD-bd_PCMH-like_sf"/>
</dbReference>
<evidence type="ECO:0000256" key="6">
    <source>
        <dbReference type="SAM" id="SignalP"/>
    </source>
</evidence>
<name>A0A9W9CXF5_9PEZI</name>
<dbReference type="OrthoDB" id="9983560at2759"/>
<feature type="signal peptide" evidence="6">
    <location>
        <begin position="1"/>
        <end position="21"/>
    </location>
</feature>
<dbReference type="PANTHER" id="PTHR42973">
    <property type="entry name" value="BINDING OXIDOREDUCTASE, PUTATIVE (AFU_ORTHOLOGUE AFUA_1G17690)-RELATED"/>
    <property type="match status" value="1"/>
</dbReference>
<dbReference type="EMBL" id="JAPEVB010000003">
    <property type="protein sequence ID" value="KAJ4392133.1"/>
    <property type="molecule type" value="Genomic_DNA"/>
</dbReference>
<evidence type="ECO:0000256" key="2">
    <source>
        <dbReference type="ARBA" id="ARBA00005466"/>
    </source>
</evidence>
<evidence type="ECO:0000259" key="7">
    <source>
        <dbReference type="PROSITE" id="PS51387"/>
    </source>
</evidence>
<sequence length="572" mass="61692">MVSKFAAAAAAVLSSLTVVLAVNSTCKPIPGDHDWPSTAKWSQLNKTVSGRLIKTIPLPSVCHHGQFNDYDEEACQALQSVWDIPETYDTHAAEVMNPYYQGQSCNPYTLASQNCTLGNYASYSINVTGASDVVAGIQFAVNNNVRLVIKNTGHDFMGKSTGTGSLSLWTHNMDTLSIIKNYTSSHYNGPAAKLGAGVVAGNAYEIVAEAGYRILGGTCPSVGLAGGYTPGGGHGLLNSMYGLAADAVLEWEVITIDGKHLVATPTQNTDLYWALCGGGASTYAITLSMTTKIFPDGMIGGGSLSFNDSSVSNDTFWAAIGDLFAFLPAFVDTPATLDFQVSNNTFLANNLIVPDKTGEQVADILKPFFASLEKRGIPYTFEPITSNTFLDAISEELSPLPYGPYPTNIQLTTRLIPRDGVLDAKQNADIVAAYQAAMESGIYTLGCHGLNIKNISHPDNAVLPQWRDTIALCTVVGYWDWNLSWDDMLARKAELNSQILPSIEAATPGSGSYLNEIDAQYQGDWKKELYGVNYDRLLHIKKRYDPSHVLYAHFGVGGDYYEVDGDGRLCKA</sequence>
<dbReference type="PROSITE" id="PS51387">
    <property type="entry name" value="FAD_PCMH"/>
    <property type="match status" value="1"/>
</dbReference>
<dbReference type="GO" id="GO:0016491">
    <property type="term" value="F:oxidoreductase activity"/>
    <property type="evidence" value="ECO:0007669"/>
    <property type="project" value="UniProtKB-KW"/>
</dbReference>
<keyword evidence="3" id="KW-0285">Flavoprotein</keyword>
<dbReference type="Pfam" id="PF08031">
    <property type="entry name" value="BBE"/>
    <property type="match status" value="1"/>
</dbReference>
<dbReference type="SUPFAM" id="SSF56176">
    <property type="entry name" value="FAD-binding/transporter-associated domain-like"/>
    <property type="match status" value="1"/>
</dbReference>
<dbReference type="InterPro" id="IPR016166">
    <property type="entry name" value="FAD-bd_PCMH"/>
</dbReference>
<dbReference type="AlphaFoldDB" id="A0A9W9CXF5"/>
<evidence type="ECO:0000256" key="1">
    <source>
        <dbReference type="ARBA" id="ARBA00001974"/>
    </source>
</evidence>
<comment type="caution">
    <text evidence="8">The sequence shown here is derived from an EMBL/GenBank/DDBJ whole genome shotgun (WGS) entry which is preliminary data.</text>
</comment>
<dbReference type="InterPro" id="IPR006094">
    <property type="entry name" value="Oxid_FAD_bind_N"/>
</dbReference>
<keyword evidence="4" id="KW-0274">FAD</keyword>